<proteinExistence type="predicted"/>
<reference evidence="2 3" key="1">
    <citation type="submission" date="2020-10" db="EMBL/GenBank/DDBJ databases">
        <title>Complete genome sequence of Paludibaculum fermentans P105T, a facultatively anaerobic acidobacterium capable of dissimilatory Fe(III) reduction.</title>
        <authorList>
            <person name="Dedysh S.N."/>
            <person name="Beletsky A.V."/>
            <person name="Kulichevskaya I.S."/>
            <person name="Mardanov A.V."/>
            <person name="Ravin N.V."/>
        </authorList>
    </citation>
    <scope>NUCLEOTIDE SEQUENCE [LARGE SCALE GENOMIC DNA]</scope>
    <source>
        <strain evidence="2 3">P105</strain>
    </source>
</reference>
<feature type="chain" id="PRO_5032526131" evidence="1">
    <location>
        <begin position="23"/>
        <end position="260"/>
    </location>
</feature>
<name>A0A7S7NSP9_PALFE</name>
<keyword evidence="1" id="KW-0732">Signal</keyword>
<dbReference type="Proteomes" id="UP000593892">
    <property type="component" value="Chromosome"/>
</dbReference>
<dbReference type="RefSeq" id="WP_194450779.1">
    <property type="nucleotide sequence ID" value="NZ_CP063849.1"/>
</dbReference>
<organism evidence="2 3">
    <name type="scientific">Paludibaculum fermentans</name>
    <dbReference type="NCBI Taxonomy" id="1473598"/>
    <lineage>
        <taxon>Bacteria</taxon>
        <taxon>Pseudomonadati</taxon>
        <taxon>Acidobacteriota</taxon>
        <taxon>Terriglobia</taxon>
        <taxon>Bryobacterales</taxon>
        <taxon>Bryobacteraceae</taxon>
        <taxon>Paludibaculum</taxon>
    </lineage>
</organism>
<evidence type="ECO:0000313" key="3">
    <source>
        <dbReference type="Proteomes" id="UP000593892"/>
    </source>
</evidence>
<dbReference type="KEGG" id="pfer:IRI77_03920"/>
<sequence length="260" mass="29521">MGQLKLAPLILPLAFSPLFAQAVSNDSAPSNRPARRWVTTVSSGFADCFQLTLGGLFGEGPAWQTKVTTGISNAIVKGDMLYLHGWNTHDAPSHSNDWMAGLAYKAPVWKHRDQFLSLGTGFYKLRFPSVKTGVNDWMIPINLQYQAKPMKLPILVTSDAWTLPTSTIQRGTLLHTQGWFIHPLLKRDDVQVQFRHGPAHTHSWGFWGTNGERIWRYQTMLVISWKNTSLEGGYRKQWGQQPGMQNNNYWQFALTRTFTM</sequence>
<feature type="signal peptide" evidence="1">
    <location>
        <begin position="1"/>
        <end position="22"/>
    </location>
</feature>
<dbReference type="EMBL" id="CP063849">
    <property type="protein sequence ID" value="QOY89117.1"/>
    <property type="molecule type" value="Genomic_DNA"/>
</dbReference>
<accession>A0A7S7NSP9</accession>
<protein>
    <submittedName>
        <fullName evidence="2">Uncharacterized protein</fullName>
    </submittedName>
</protein>
<evidence type="ECO:0000256" key="1">
    <source>
        <dbReference type="SAM" id="SignalP"/>
    </source>
</evidence>
<dbReference type="AlphaFoldDB" id="A0A7S7NSP9"/>
<gene>
    <name evidence="2" type="ORF">IRI77_03920</name>
</gene>
<keyword evidence="3" id="KW-1185">Reference proteome</keyword>
<evidence type="ECO:0000313" key="2">
    <source>
        <dbReference type="EMBL" id="QOY89117.1"/>
    </source>
</evidence>